<name>A0A9P4LMF4_9PLEO</name>
<dbReference type="EMBL" id="ML978198">
    <property type="protein sequence ID" value="KAF2029627.1"/>
    <property type="molecule type" value="Genomic_DNA"/>
</dbReference>
<dbReference type="InterPro" id="IPR036770">
    <property type="entry name" value="Ankyrin_rpt-contain_sf"/>
</dbReference>
<evidence type="ECO:0000256" key="2">
    <source>
        <dbReference type="ARBA" id="ARBA00023043"/>
    </source>
</evidence>
<dbReference type="Gene3D" id="1.25.40.20">
    <property type="entry name" value="Ankyrin repeat-containing domain"/>
    <property type="match status" value="1"/>
</dbReference>
<gene>
    <name evidence="3" type="ORF">EK21DRAFT_101004</name>
</gene>
<dbReference type="SMART" id="SM00248">
    <property type="entry name" value="ANK"/>
    <property type="match status" value="3"/>
</dbReference>
<dbReference type="Proteomes" id="UP000799777">
    <property type="component" value="Unassembled WGS sequence"/>
</dbReference>
<evidence type="ECO:0000256" key="1">
    <source>
        <dbReference type="ARBA" id="ARBA00022737"/>
    </source>
</evidence>
<dbReference type="PANTHER" id="PTHR24171">
    <property type="entry name" value="ANKYRIN REPEAT DOMAIN-CONTAINING PROTEIN 39-RELATED"/>
    <property type="match status" value="1"/>
</dbReference>
<sequence>MRITDLPLKVFHEMLYRSIQARVNVPRFAAAYLERRVLKELADGVQYDSSLPRIFQDDRYYTAADFEAYVYVAAWLGSERSPATTSSLFGSSRAHVEKYGSFDLLAKMMTYDHATHSACQSLRLNVFIGVAGAGRADATRFAFDFHRDKYPWIFLRKGRPKYARQSERYLASLETPSKGVSEGLMEKRKLHCTTRQFGPEQWTQFLHTCASKGWSEMAVVYLRLGASVEDQLDTTRITVRRPLVEACLNGHQEIVRILLGRGVSVSPPAVASAAQKGHVTIIQTLLDNGAEFENALPIAVAKGYTDVVSALFRHGAPLEGVLKSLLTHAVKRDYKALFSLLLDHRSDPSIISTTECIAIAKANGLESMLELLDEMNDDVLRL</sequence>
<evidence type="ECO:0000313" key="3">
    <source>
        <dbReference type="EMBL" id="KAF2029627.1"/>
    </source>
</evidence>
<protein>
    <submittedName>
        <fullName evidence="3">Ankyrin</fullName>
    </submittedName>
</protein>
<comment type="caution">
    <text evidence="3">The sequence shown here is derived from an EMBL/GenBank/DDBJ whole genome shotgun (WGS) entry which is preliminary data.</text>
</comment>
<proteinExistence type="predicted"/>
<keyword evidence="2" id="KW-0040">ANK repeat</keyword>
<keyword evidence="1" id="KW-0677">Repeat</keyword>
<keyword evidence="4" id="KW-1185">Reference proteome</keyword>
<dbReference type="AlphaFoldDB" id="A0A9P4LMF4"/>
<reference evidence="3" key="1">
    <citation type="journal article" date="2020" name="Stud. Mycol.">
        <title>101 Dothideomycetes genomes: a test case for predicting lifestyles and emergence of pathogens.</title>
        <authorList>
            <person name="Haridas S."/>
            <person name="Albert R."/>
            <person name="Binder M."/>
            <person name="Bloem J."/>
            <person name="Labutti K."/>
            <person name="Salamov A."/>
            <person name="Andreopoulos B."/>
            <person name="Baker S."/>
            <person name="Barry K."/>
            <person name="Bills G."/>
            <person name="Bluhm B."/>
            <person name="Cannon C."/>
            <person name="Castanera R."/>
            <person name="Culley D."/>
            <person name="Daum C."/>
            <person name="Ezra D."/>
            <person name="Gonzalez J."/>
            <person name="Henrissat B."/>
            <person name="Kuo A."/>
            <person name="Liang C."/>
            <person name="Lipzen A."/>
            <person name="Lutzoni F."/>
            <person name="Magnuson J."/>
            <person name="Mondo S."/>
            <person name="Nolan M."/>
            <person name="Ohm R."/>
            <person name="Pangilinan J."/>
            <person name="Park H.-J."/>
            <person name="Ramirez L."/>
            <person name="Alfaro M."/>
            <person name="Sun H."/>
            <person name="Tritt A."/>
            <person name="Yoshinaga Y."/>
            <person name="Zwiers L.-H."/>
            <person name="Turgeon B."/>
            <person name="Goodwin S."/>
            <person name="Spatafora J."/>
            <person name="Crous P."/>
            <person name="Grigoriev I."/>
        </authorList>
    </citation>
    <scope>NUCLEOTIDE SEQUENCE</scope>
    <source>
        <strain evidence="3">CBS 110217</strain>
    </source>
</reference>
<dbReference type="OrthoDB" id="4772757at2759"/>
<accession>A0A9P4LMF4</accession>
<evidence type="ECO:0000313" key="4">
    <source>
        <dbReference type="Proteomes" id="UP000799777"/>
    </source>
</evidence>
<organism evidence="3 4">
    <name type="scientific">Setomelanomma holmii</name>
    <dbReference type="NCBI Taxonomy" id="210430"/>
    <lineage>
        <taxon>Eukaryota</taxon>
        <taxon>Fungi</taxon>
        <taxon>Dikarya</taxon>
        <taxon>Ascomycota</taxon>
        <taxon>Pezizomycotina</taxon>
        <taxon>Dothideomycetes</taxon>
        <taxon>Pleosporomycetidae</taxon>
        <taxon>Pleosporales</taxon>
        <taxon>Pleosporineae</taxon>
        <taxon>Phaeosphaeriaceae</taxon>
        <taxon>Setomelanomma</taxon>
    </lineage>
</organism>
<dbReference type="InterPro" id="IPR002110">
    <property type="entry name" value="Ankyrin_rpt"/>
</dbReference>
<dbReference type="SUPFAM" id="SSF48403">
    <property type="entry name" value="Ankyrin repeat"/>
    <property type="match status" value="1"/>
</dbReference>